<sequence>MITAEVGRPDRLDDRLLADRHSLPLSIALHLVPGALIVAVFLLFTGPMVKSWGYPSFLGWAIAMCVALAPFELGLLLWLGRRRNGRFSLRGVVHYRSRPISRGKLIAIVIPLIVWMLVVSTALIPLDDVINKWLFAWVPFEGAGSVTGYLAGYPRHVMIIALGSCIPLTGLAFPLIEELYFRGFLLPRLPQVGRGAPVLNAFLFAVYHLWAPWTFLSKTIFFLPAVWLVWRKKDIRLSMGMHAGTTFLSQTGGTIALVLGVLP</sequence>
<evidence type="ECO:0000256" key="1">
    <source>
        <dbReference type="SAM" id="Phobius"/>
    </source>
</evidence>
<dbReference type="EMBL" id="FOME01000001">
    <property type="protein sequence ID" value="SFC32595.1"/>
    <property type="molecule type" value="Genomic_DNA"/>
</dbReference>
<dbReference type="GO" id="GO:0080120">
    <property type="term" value="P:CAAX-box protein maturation"/>
    <property type="evidence" value="ECO:0007669"/>
    <property type="project" value="UniProtKB-ARBA"/>
</dbReference>
<evidence type="ECO:0000313" key="6">
    <source>
        <dbReference type="Proteomes" id="UP000236729"/>
    </source>
</evidence>
<evidence type="ECO:0000313" key="5">
    <source>
        <dbReference type="Proteomes" id="UP000199690"/>
    </source>
</evidence>
<evidence type="ECO:0000313" key="4">
    <source>
        <dbReference type="EMBL" id="SFC32595.1"/>
    </source>
</evidence>
<keyword evidence="5" id="KW-1185">Reference proteome</keyword>
<dbReference type="GO" id="GO:0004175">
    <property type="term" value="F:endopeptidase activity"/>
    <property type="evidence" value="ECO:0007669"/>
    <property type="project" value="UniProtKB-ARBA"/>
</dbReference>
<dbReference type="Pfam" id="PF02517">
    <property type="entry name" value="Rce1-like"/>
    <property type="match status" value="1"/>
</dbReference>
<dbReference type="EMBL" id="FNVB01000004">
    <property type="protein sequence ID" value="SEG69433.1"/>
    <property type="molecule type" value="Genomic_DNA"/>
</dbReference>
<keyword evidence="3" id="KW-0378">Hydrolase</keyword>
<proteinExistence type="predicted"/>
<organism evidence="3 6">
    <name type="scientific">Saccharopolyspora kobensis</name>
    <dbReference type="NCBI Taxonomy" id="146035"/>
    <lineage>
        <taxon>Bacteria</taxon>
        <taxon>Bacillati</taxon>
        <taxon>Actinomycetota</taxon>
        <taxon>Actinomycetes</taxon>
        <taxon>Pseudonocardiales</taxon>
        <taxon>Pseudonocardiaceae</taxon>
        <taxon>Saccharopolyspora</taxon>
    </lineage>
</organism>
<dbReference type="Proteomes" id="UP000236729">
    <property type="component" value="Unassembled WGS sequence"/>
</dbReference>
<dbReference type="Proteomes" id="UP000199690">
    <property type="component" value="Unassembled WGS sequence"/>
</dbReference>
<reference evidence="3" key="1">
    <citation type="submission" date="2016-10" db="EMBL/GenBank/DDBJ databases">
        <authorList>
            <person name="de Groot N.N."/>
        </authorList>
    </citation>
    <scope>NUCLEOTIDE SEQUENCE [LARGE SCALE GENOMIC DNA]</scope>
    <source>
        <strain evidence="3">ATCC 20501</strain>
    </source>
</reference>
<feature type="transmembrane region" description="Helical" evidence="1">
    <location>
        <begin position="21"/>
        <end position="45"/>
    </location>
</feature>
<dbReference type="GO" id="GO:0006508">
    <property type="term" value="P:proteolysis"/>
    <property type="evidence" value="ECO:0007669"/>
    <property type="project" value="UniProtKB-KW"/>
</dbReference>
<feature type="domain" description="CAAX prenyl protease 2/Lysostaphin resistance protein A-like" evidence="2">
    <location>
        <begin position="167"/>
        <end position="247"/>
    </location>
</feature>
<dbReference type="RefSeq" id="WP_093345472.1">
    <property type="nucleotide sequence ID" value="NZ_FNVB01000004.1"/>
</dbReference>
<feature type="transmembrane region" description="Helical" evidence="1">
    <location>
        <begin position="57"/>
        <end position="80"/>
    </location>
</feature>
<accession>A0A1I1I9A2</accession>
<accession>A0A1H6C964</accession>
<name>A0A1H6C964_9PSEU</name>
<gene>
    <name evidence="3" type="ORF">SAMN02982929_03236</name>
    <name evidence="4" type="ORF">SAMN05216506_101478</name>
</gene>
<keyword evidence="1" id="KW-1133">Transmembrane helix</keyword>
<keyword evidence="3" id="KW-0645">Protease</keyword>
<protein>
    <submittedName>
        <fullName evidence="3">CAAX protease self-immunity</fullName>
    </submittedName>
</protein>
<keyword evidence="1" id="KW-0472">Membrane</keyword>
<feature type="transmembrane region" description="Helical" evidence="1">
    <location>
        <begin position="130"/>
        <end position="150"/>
    </location>
</feature>
<evidence type="ECO:0000259" key="2">
    <source>
        <dbReference type="Pfam" id="PF02517"/>
    </source>
</evidence>
<dbReference type="InterPro" id="IPR003675">
    <property type="entry name" value="Rce1/LyrA-like_dom"/>
</dbReference>
<keyword evidence="1" id="KW-0812">Transmembrane</keyword>
<feature type="transmembrane region" description="Helical" evidence="1">
    <location>
        <begin position="210"/>
        <end position="230"/>
    </location>
</feature>
<dbReference type="AlphaFoldDB" id="A0A1H6C964"/>
<evidence type="ECO:0000313" key="3">
    <source>
        <dbReference type="EMBL" id="SEG69433.1"/>
    </source>
</evidence>
<reference evidence="5 6" key="2">
    <citation type="submission" date="2016-10" db="EMBL/GenBank/DDBJ databases">
        <authorList>
            <person name="Varghese N."/>
            <person name="Submissions S."/>
        </authorList>
    </citation>
    <scope>NUCLEOTIDE SEQUENCE [LARGE SCALE GENOMIC DNA]</scope>
    <source>
        <strain evidence="6">ATCC 20501</strain>
        <strain evidence="4 5">CGMCC 4.3529</strain>
    </source>
</reference>
<feature type="transmembrane region" description="Helical" evidence="1">
    <location>
        <begin position="157"/>
        <end position="176"/>
    </location>
</feature>
<feature type="transmembrane region" description="Helical" evidence="1">
    <location>
        <begin position="105"/>
        <end position="124"/>
    </location>
</feature>